<dbReference type="EMBL" id="GL385472">
    <property type="protein sequence ID" value="EJT68509.1"/>
    <property type="molecule type" value="Genomic_DNA"/>
</dbReference>
<reference evidence="2" key="4">
    <citation type="journal article" date="2015" name="G3 (Bethesda)">
        <title>Genome sequences of three phytopathogenic species of the Magnaporthaceae family of fungi.</title>
        <authorList>
            <person name="Okagaki L.H."/>
            <person name="Nunes C.C."/>
            <person name="Sailsbery J."/>
            <person name="Clay B."/>
            <person name="Brown D."/>
            <person name="John T."/>
            <person name="Oh Y."/>
            <person name="Young N."/>
            <person name="Fitzgerald M."/>
            <person name="Haas B.J."/>
            <person name="Zeng Q."/>
            <person name="Young S."/>
            <person name="Adiconis X."/>
            <person name="Fan L."/>
            <person name="Levin J.Z."/>
            <person name="Mitchell T.K."/>
            <person name="Okubara P.A."/>
            <person name="Farman M.L."/>
            <person name="Kohn L.M."/>
            <person name="Birren B."/>
            <person name="Ma L.-J."/>
            <person name="Dean R.A."/>
        </authorList>
    </citation>
    <scope>NUCLEOTIDE SEQUENCE</scope>
    <source>
        <strain evidence="2">R3-111a-1</strain>
    </source>
</reference>
<dbReference type="EnsemblFungi" id="EJT68509">
    <property type="protein sequence ID" value="EJT68509"/>
    <property type="gene ID" value="GGTG_13916"/>
</dbReference>
<organism evidence="1">
    <name type="scientific">Gaeumannomyces tritici (strain R3-111a-1)</name>
    <name type="common">Wheat and barley take-all root rot fungus</name>
    <name type="synonym">Gaeumannomyces graminis var. tritici</name>
    <dbReference type="NCBI Taxonomy" id="644352"/>
    <lineage>
        <taxon>Eukaryota</taxon>
        <taxon>Fungi</taxon>
        <taxon>Dikarya</taxon>
        <taxon>Ascomycota</taxon>
        <taxon>Pezizomycotina</taxon>
        <taxon>Sordariomycetes</taxon>
        <taxon>Sordariomycetidae</taxon>
        <taxon>Magnaporthales</taxon>
        <taxon>Magnaporthaceae</taxon>
        <taxon>Gaeumannomyces</taxon>
    </lineage>
</organism>
<reference evidence="1" key="3">
    <citation type="submission" date="2010-09" db="EMBL/GenBank/DDBJ databases">
        <title>Annotation of Gaeumannomyces graminis var. tritici R3-111a-1.</title>
        <authorList>
            <consortium name="The Broad Institute Genome Sequencing Platform"/>
            <person name="Ma L.-J."/>
            <person name="Dead R."/>
            <person name="Young S.K."/>
            <person name="Zeng Q."/>
            <person name="Gargeya S."/>
            <person name="Fitzgerald M."/>
            <person name="Haas B."/>
            <person name="Abouelleil A."/>
            <person name="Alvarado L."/>
            <person name="Arachchi H.M."/>
            <person name="Berlin A."/>
            <person name="Brown A."/>
            <person name="Chapman S.B."/>
            <person name="Chen Z."/>
            <person name="Dunbar C."/>
            <person name="Freedman E."/>
            <person name="Gearin G."/>
            <person name="Gellesch M."/>
            <person name="Goldberg J."/>
            <person name="Griggs A."/>
            <person name="Gujja S."/>
            <person name="Heiman D."/>
            <person name="Howarth C."/>
            <person name="Larson L."/>
            <person name="Lui A."/>
            <person name="MacDonald P.J.P."/>
            <person name="Mehta T."/>
            <person name="Montmayeur A."/>
            <person name="Murphy C."/>
            <person name="Neiman D."/>
            <person name="Pearson M."/>
            <person name="Priest M."/>
            <person name="Roberts A."/>
            <person name="Saif S."/>
            <person name="Shea T."/>
            <person name="Shenoy N."/>
            <person name="Sisk P."/>
            <person name="Stolte C."/>
            <person name="Sykes S."/>
            <person name="Yandava C."/>
            <person name="Wortman J."/>
            <person name="Nusbaum C."/>
            <person name="Birren B."/>
        </authorList>
    </citation>
    <scope>NUCLEOTIDE SEQUENCE</scope>
    <source>
        <strain evidence="1">R3-111a-1</strain>
    </source>
</reference>
<proteinExistence type="predicted"/>
<dbReference type="VEuPathDB" id="FungiDB:GGTG_13916"/>
<reference evidence="1" key="2">
    <citation type="submission" date="2010-07" db="EMBL/GenBank/DDBJ databases">
        <authorList>
            <consortium name="The Broad Institute Genome Sequencing Platform"/>
            <consortium name="Broad Institute Genome Sequencing Center for Infectious Disease"/>
            <person name="Ma L.-J."/>
            <person name="Dead R."/>
            <person name="Young S."/>
            <person name="Zeng Q."/>
            <person name="Koehrsen M."/>
            <person name="Alvarado L."/>
            <person name="Berlin A."/>
            <person name="Chapman S.B."/>
            <person name="Chen Z."/>
            <person name="Freedman E."/>
            <person name="Gellesch M."/>
            <person name="Goldberg J."/>
            <person name="Griggs A."/>
            <person name="Gujja S."/>
            <person name="Heilman E.R."/>
            <person name="Heiman D."/>
            <person name="Hepburn T."/>
            <person name="Howarth C."/>
            <person name="Jen D."/>
            <person name="Larson L."/>
            <person name="Mehta T."/>
            <person name="Neiman D."/>
            <person name="Pearson M."/>
            <person name="Roberts A."/>
            <person name="Saif S."/>
            <person name="Shea T."/>
            <person name="Shenoy N."/>
            <person name="Sisk P."/>
            <person name="Stolte C."/>
            <person name="Sykes S."/>
            <person name="Walk T."/>
            <person name="White J."/>
            <person name="Yandava C."/>
            <person name="Haas B."/>
            <person name="Nusbaum C."/>
            <person name="Birren B."/>
        </authorList>
    </citation>
    <scope>NUCLEOTIDE SEQUENCE</scope>
    <source>
        <strain evidence="1">R3-111a-1</strain>
    </source>
</reference>
<gene>
    <name evidence="2" type="primary">20354374</name>
    <name evidence="1" type="ORF">GGTG_13916</name>
</gene>
<dbReference type="Proteomes" id="UP000006039">
    <property type="component" value="Unassembled WGS sequence"/>
</dbReference>
<dbReference type="HOGENOM" id="CLU_1517951_0_0_1"/>
<reference evidence="3" key="1">
    <citation type="submission" date="2010-07" db="EMBL/GenBank/DDBJ databases">
        <title>The genome sequence of Gaeumannomyces graminis var. tritici strain R3-111a-1.</title>
        <authorList>
            <consortium name="The Broad Institute Genome Sequencing Platform"/>
            <person name="Ma L.-J."/>
            <person name="Dead R."/>
            <person name="Young S."/>
            <person name="Zeng Q."/>
            <person name="Koehrsen M."/>
            <person name="Alvarado L."/>
            <person name="Berlin A."/>
            <person name="Chapman S.B."/>
            <person name="Chen Z."/>
            <person name="Freedman E."/>
            <person name="Gellesch M."/>
            <person name="Goldberg J."/>
            <person name="Griggs A."/>
            <person name="Gujja S."/>
            <person name="Heilman E.R."/>
            <person name="Heiman D."/>
            <person name="Hepburn T."/>
            <person name="Howarth C."/>
            <person name="Jen D."/>
            <person name="Larson L."/>
            <person name="Mehta T."/>
            <person name="Neiman D."/>
            <person name="Pearson M."/>
            <person name="Roberts A."/>
            <person name="Saif S."/>
            <person name="Shea T."/>
            <person name="Shenoy N."/>
            <person name="Sisk P."/>
            <person name="Stolte C."/>
            <person name="Sykes S."/>
            <person name="Walk T."/>
            <person name="White J."/>
            <person name="Yandava C."/>
            <person name="Haas B."/>
            <person name="Nusbaum C."/>
            <person name="Birren B."/>
        </authorList>
    </citation>
    <scope>NUCLEOTIDE SEQUENCE [LARGE SCALE GENOMIC DNA]</scope>
    <source>
        <strain evidence="3">R3-111a-1</strain>
    </source>
</reference>
<dbReference type="AlphaFoldDB" id="J3PK69"/>
<accession>J3PK69</accession>
<evidence type="ECO:0000313" key="3">
    <source>
        <dbReference type="Proteomes" id="UP000006039"/>
    </source>
</evidence>
<keyword evidence="3" id="KW-1185">Reference proteome</keyword>
<protein>
    <submittedName>
        <fullName evidence="1 2">Uncharacterized protein</fullName>
    </submittedName>
</protein>
<dbReference type="RefSeq" id="XP_009230104.1">
    <property type="nucleotide sequence ID" value="XM_009231840.1"/>
</dbReference>
<evidence type="ECO:0000313" key="1">
    <source>
        <dbReference type="EMBL" id="EJT68509.1"/>
    </source>
</evidence>
<name>J3PK69_GAET3</name>
<sequence length="177" mass="18934">MIINRRSRGPTFGDHRLSGSAPQRALLAWGFTGLSQRSRLPLARAQWVVGGSAPSSHASGHPPWLGDRFWRFQAKIPSGFSAEAGLDPMSPYPDGCNLIWARPACLLALSSQLAPTDTLPAGVDGMRWRSISGQAEDPQTHKILALALALRGMLFDAAARCYLGVICAKTGSSSHAE</sequence>
<dbReference type="GeneID" id="20354374"/>
<evidence type="ECO:0000313" key="2">
    <source>
        <dbReference type="EnsemblFungi" id="EJT68509"/>
    </source>
</evidence>
<reference evidence="2" key="5">
    <citation type="submission" date="2018-04" db="UniProtKB">
        <authorList>
            <consortium name="EnsemblFungi"/>
        </authorList>
    </citation>
    <scope>IDENTIFICATION</scope>
    <source>
        <strain evidence="2">R3-111a-1</strain>
    </source>
</reference>